<sequence>MALFLKASRSRSKALSMMISLLSNCYIIDLTEKKILFNILNSECQNHRLL</sequence>
<protein>
    <submittedName>
        <fullName evidence="1">Uncharacterized protein</fullName>
    </submittedName>
</protein>
<dbReference type="EMBL" id="HACA01023381">
    <property type="protein sequence ID" value="CDW40742.1"/>
    <property type="molecule type" value="Transcribed_RNA"/>
</dbReference>
<name>A0A0K2US81_LEPSM</name>
<proteinExistence type="predicted"/>
<dbReference type="AlphaFoldDB" id="A0A0K2US81"/>
<evidence type="ECO:0000313" key="1">
    <source>
        <dbReference type="EMBL" id="CDW40742.1"/>
    </source>
</evidence>
<accession>A0A0K2US81</accession>
<reference evidence="1" key="1">
    <citation type="submission" date="2014-05" db="EMBL/GenBank/DDBJ databases">
        <authorList>
            <person name="Chronopoulou M."/>
        </authorList>
    </citation>
    <scope>NUCLEOTIDE SEQUENCE</scope>
    <source>
        <tissue evidence="1">Whole organism</tissue>
    </source>
</reference>
<feature type="non-terminal residue" evidence="1">
    <location>
        <position position="50"/>
    </location>
</feature>
<organism evidence="1">
    <name type="scientific">Lepeophtheirus salmonis</name>
    <name type="common">Salmon louse</name>
    <name type="synonym">Caligus salmonis</name>
    <dbReference type="NCBI Taxonomy" id="72036"/>
    <lineage>
        <taxon>Eukaryota</taxon>
        <taxon>Metazoa</taxon>
        <taxon>Ecdysozoa</taxon>
        <taxon>Arthropoda</taxon>
        <taxon>Crustacea</taxon>
        <taxon>Multicrustacea</taxon>
        <taxon>Hexanauplia</taxon>
        <taxon>Copepoda</taxon>
        <taxon>Siphonostomatoida</taxon>
        <taxon>Caligidae</taxon>
        <taxon>Lepeophtheirus</taxon>
    </lineage>
</organism>